<dbReference type="InterPro" id="IPR016035">
    <property type="entry name" value="Acyl_Trfase/lysoPLipase"/>
</dbReference>
<protein>
    <recommendedName>
        <fullName evidence="1">[acyl-carrier-protein] S-malonyltransferase</fullName>
        <ecNumber evidence="1">2.3.1.39</ecNumber>
    </recommendedName>
</protein>
<dbReference type="PANTHER" id="PTHR42681">
    <property type="entry name" value="MALONYL-COA-ACYL CARRIER PROTEIN TRANSACYLASE, MITOCHONDRIAL"/>
    <property type="match status" value="1"/>
</dbReference>
<dbReference type="SUPFAM" id="SSF52151">
    <property type="entry name" value="FabD/lysophospholipase-like"/>
    <property type="match status" value="1"/>
</dbReference>
<name>A0ABS5TRL4_9ACTN</name>
<gene>
    <name evidence="6" type="ORF">KIH74_31135</name>
</gene>
<keyword evidence="3" id="KW-0012">Acyltransferase</keyword>
<proteinExistence type="predicted"/>
<dbReference type="InterPro" id="IPR016036">
    <property type="entry name" value="Malonyl_transacylase_ACP-bd"/>
</dbReference>
<dbReference type="EC" id="2.3.1.39" evidence="1"/>
<dbReference type="InterPro" id="IPR050858">
    <property type="entry name" value="Mal-CoA-ACP_Trans/PKS_FabD"/>
</dbReference>
<dbReference type="SUPFAM" id="SSF55048">
    <property type="entry name" value="Probable ACP-binding domain of malonyl-CoA ACP transacylase"/>
    <property type="match status" value="1"/>
</dbReference>
<evidence type="ECO:0000313" key="7">
    <source>
        <dbReference type="Proteomes" id="UP001197247"/>
    </source>
</evidence>
<dbReference type="InterPro" id="IPR014043">
    <property type="entry name" value="Acyl_transferase_dom"/>
</dbReference>
<dbReference type="InterPro" id="IPR001227">
    <property type="entry name" value="Ac_transferase_dom_sf"/>
</dbReference>
<evidence type="ECO:0000256" key="4">
    <source>
        <dbReference type="ARBA" id="ARBA00048462"/>
    </source>
</evidence>
<evidence type="ECO:0000259" key="5">
    <source>
        <dbReference type="SMART" id="SM00827"/>
    </source>
</evidence>
<feature type="domain" description="Malonyl-CoA:ACP transacylase (MAT)" evidence="5">
    <location>
        <begin position="31"/>
        <end position="316"/>
    </location>
</feature>
<dbReference type="EMBL" id="JAHBAY010000017">
    <property type="protein sequence ID" value="MBT0773442.1"/>
    <property type="molecule type" value="Genomic_DNA"/>
</dbReference>
<evidence type="ECO:0000256" key="3">
    <source>
        <dbReference type="ARBA" id="ARBA00023315"/>
    </source>
</evidence>
<comment type="caution">
    <text evidence="6">The sequence shown here is derived from an EMBL/GenBank/DDBJ whole genome shotgun (WGS) entry which is preliminary data.</text>
</comment>
<keyword evidence="7" id="KW-1185">Reference proteome</keyword>
<evidence type="ECO:0000256" key="1">
    <source>
        <dbReference type="ARBA" id="ARBA00013258"/>
    </source>
</evidence>
<sequence length="330" mass="33149">MDHSHPGGRLPARPGHRGAVVSDVPAPVALLCPGQGAQRPGFTRAWMQHPVFARRMAELSSATGLDLSHHGTDSDAGTLRDTAVAQPLIVAAGLAAAALLPRSPADLVLAGHSVGEVTAAALAGVLSQGAAVTFVAERGRAMAAAAGLNDTGMSAVLGGDLDEVLTAVSRHGLVAANINGAGQVVAAGPLGGLAALAADPPAAARVRSLQVAGAFHTPHMAPAERALAGPAAALSPADPWVPLLSNADGTVLSDGAEVLRRLVSQVSRQVRWDLCMTTLERLGVRTVVELPPAGALSGLVKRALPGVRVISLRGPDDLDSLSGLFGPAPV</sequence>
<dbReference type="Pfam" id="PF00698">
    <property type="entry name" value="Acyl_transf_1"/>
    <property type="match status" value="1"/>
</dbReference>
<dbReference type="Gene3D" id="3.40.366.10">
    <property type="entry name" value="Malonyl-Coenzyme A Acyl Carrier Protein, domain 2"/>
    <property type="match status" value="1"/>
</dbReference>
<dbReference type="SMART" id="SM00827">
    <property type="entry name" value="PKS_AT"/>
    <property type="match status" value="1"/>
</dbReference>
<organism evidence="6 7">
    <name type="scientific">Kineosporia corallincola</name>
    <dbReference type="NCBI Taxonomy" id="2835133"/>
    <lineage>
        <taxon>Bacteria</taxon>
        <taxon>Bacillati</taxon>
        <taxon>Actinomycetota</taxon>
        <taxon>Actinomycetes</taxon>
        <taxon>Kineosporiales</taxon>
        <taxon>Kineosporiaceae</taxon>
        <taxon>Kineosporia</taxon>
    </lineage>
</organism>
<evidence type="ECO:0000256" key="2">
    <source>
        <dbReference type="ARBA" id="ARBA00022679"/>
    </source>
</evidence>
<evidence type="ECO:0000313" key="6">
    <source>
        <dbReference type="EMBL" id="MBT0773442.1"/>
    </source>
</evidence>
<accession>A0ABS5TRL4</accession>
<dbReference type="Proteomes" id="UP001197247">
    <property type="component" value="Unassembled WGS sequence"/>
</dbReference>
<comment type="catalytic activity">
    <reaction evidence="4">
        <text>holo-[ACP] + malonyl-CoA = malonyl-[ACP] + CoA</text>
        <dbReference type="Rhea" id="RHEA:41792"/>
        <dbReference type="Rhea" id="RHEA-COMP:9623"/>
        <dbReference type="Rhea" id="RHEA-COMP:9685"/>
        <dbReference type="ChEBI" id="CHEBI:57287"/>
        <dbReference type="ChEBI" id="CHEBI:57384"/>
        <dbReference type="ChEBI" id="CHEBI:64479"/>
        <dbReference type="ChEBI" id="CHEBI:78449"/>
        <dbReference type="EC" id="2.3.1.39"/>
    </reaction>
</comment>
<reference evidence="6 7" key="1">
    <citation type="submission" date="2021-05" db="EMBL/GenBank/DDBJ databases">
        <title>Kineosporia and Streptomyces sp. nov. two new marine actinobacteria isolated from Coral.</title>
        <authorList>
            <person name="Buangrab K."/>
            <person name="Sutthacheep M."/>
            <person name="Yeemin T."/>
            <person name="Harunari E."/>
            <person name="Igarashi Y."/>
            <person name="Kanchanasin P."/>
            <person name="Tanasupawat S."/>
            <person name="Phongsopitanun W."/>
        </authorList>
    </citation>
    <scope>NUCLEOTIDE SEQUENCE [LARGE SCALE GENOMIC DNA]</scope>
    <source>
        <strain evidence="6 7">J2-2</strain>
    </source>
</reference>
<keyword evidence="2" id="KW-0808">Transferase</keyword>
<dbReference type="Gene3D" id="3.30.70.250">
    <property type="entry name" value="Malonyl-CoA ACP transacylase, ACP-binding"/>
    <property type="match status" value="1"/>
</dbReference>
<dbReference type="PANTHER" id="PTHR42681:SF1">
    <property type="entry name" value="MALONYL-COA-ACYL CARRIER PROTEIN TRANSACYLASE, MITOCHONDRIAL"/>
    <property type="match status" value="1"/>
</dbReference>